<dbReference type="Gene3D" id="3.40.33.10">
    <property type="entry name" value="CAP"/>
    <property type="match status" value="1"/>
</dbReference>
<dbReference type="SMART" id="SM00198">
    <property type="entry name" value="SCP"/>
    <property type="match status" value="1"/>
</dbReference>
<gene>
    <name evidence="3" type="ORF">Ocin01_02308</name>
</gene>
<feature type="domain" description="SCP" evidence="2">
    <location>
        <begin position="166"/>
        <end position="314"/>
    </location>
</feature>
<evidence type="ECO:0000256" key="1">
    <source>
        <dbReference type="SAM" id="SignalP"/>
    </source>
</evidence>
<feature type="chain" id="PRO_5008905522" evidence="1">
    <location>
        <begin position="23"/>
        <end position="329"/>
    </location>
</feature>
<dbReference type="AlphaFoldDB" id="A0A1D2NGI0"/>
<dbReference type="PRINTS" id="PR00837">
    <property type="entry name" value="V5TPXLIKE"/>
</dbReference>
<organism evidence="3 4">
    <name type="scientific">Orchesella cincta</name>
    <name type="common">Springtail</name>
    <name type="synonym">Podura cincta</name>
    <dbReference type="NCBI Taxonomy" id="48709"/>
    <lineage>
        <taxon>Eukaryota</taxon>
        <taxon>Metazoa</taxon>
        <taxon>Ecdysozoa</taxon>
        <taxon>Arthropoda</taxon>
        <taxon>Hexapoda</taxon>
        <taxon>Collembola</taxon>
        <taxon>Entomobryomorpha</taxon>
        <taxon>Entomobryoidea</taxon>
        <taxon>Orchesellidae</taxon>
        <taxon>Orchesellinae</taxon>
        <taxon>Orchesella</taxon>
    </lineage>
</organism>
<dbReference type="OrthoDB" id="6366898at2759"/>
<dbReference type="CDD" id="cd05382">
    <property type="entry name" value="CAP_GAPR1-like"/>
    <property type="match status" value="1"/>
</dbReference>
<dbReference type="Proteomes" id="UP000094527">
    <property type="component" value="Unassembled WGS sequence"/>
</dbReference>
<name>A0A1D2NGI0_ORCCI</name>
<reference evidence="3 4" key="1">
    <citation type="journal article" date="2016" name="Genome Biol. Evol.">
        <title>Gene Family Evolution Reflects Adaptation to Soil Environmental Stressors in the Genome of the Collembolan Orchesella cincta.</title>
        <authorList>
            <person name="Faddeeva-Vakhrusheva A."/>
            <person name="Derks M.F."/>
            <person name="Anvar S.Y."/>
            <person name="Agamennone V."/>
            <person name="Suring W."/>
            <person name="Smit S."/>
            <person name="van Straalen N.M."/>
            <person name="Roelofs D."/>
        </authorList>
    </citation>
    <scope>NUCLEOTIDE SEQUENCE [LARGE SCALE GENOMIC DNA]</scope>
    <source>
        <tissue evidence="3">Mixed pool</tissue>
    </source>
</reference>
<proteinExistence type="predicted"/>
<sequence length="329" mass="37323">MGLMQRGRLFLLLGFLISSASAQYGDTKGGRDVVTKVIRALCWYEFMDKVQTDVNQFLRCDNQVQKIKNGYEGAPDVVFGGALANSLPQWFPNYVRECDIFLKSPKRQFKGGIKKTNYGYVIGEHFSQPYSFQAFAHCLVAEVDKTNGAPAMLALESRLRGERYWRETMFRRENEFRTRHNVSNLELDTLLTEDAQMYAEQLARTCSFKPSNPMARDRLYSRQFTGENIAMNGGAFLRDEDSANVAVTGWYEEMANYDFATGASKSNLPVDQFTQSVWKGSKKVGYGMAMNKKCPNGYTHYIVARYFPAGNMPNAYLENVFPATTPLLP</sequence>
<keyword evidence="1" id="KW-0732">Signal</keyword>
<comment type="caution">
    <text evidence="3">The sequence shown here is derived from an EMBL/GenBank/DDBJ whole genome shotgun (WGS) entry which is preliminary data.</text>
</comment>
<keyword evidence="4" id="KW-1185">Reference proteome</keyword>
<dbReference type="InterPro" id="IPR001283">
    <property type="entry name" value="CRISP-related"/>
</dbReference>
<dbReference type="InterPro" id="IPR035940">
    <property type="entry name" value="CAP_sf"/>
</dbReference>
<accession>A0A1D2NGI0</accession>
<dbReference type="STRING" id="48709.A0A1D2NGI0"/>
<evidence type="ECO:0000313" key="3">
    <source>
        <dbReference type="EMBL" id="ODN04364.1"/>
    </source>
</evidence>
<dbReference type="InterPro" id="IPR014044">
    <property type="entry name" value="CAP_dom"/>
</dbReference>
<evidence type="ECO:0000259" key="2">
    <source>
        <dbReference type="SMART" id="SM00198"/>
    </source>
</evidence>
<feature type="signal peptide" evidence="1">
    <location>
        <begin position="1"/>
        <end position="22"/>
    </location>
</feature>
<dbReference type="PANTHER" id="PTHR10334">
    <property type="entry name" value="CYSTEINE-RICH SECRETORY PROTEIN-RELATED"/>
    <property type="match status" value="1"/>
</dbReference>
<dbReference type="EMBL" id="LJIJ01000046">
    <property type="protein sequence ID" value="ODN04364.1"/>
    <property type="molecule type" value="Genomic_DNA"/>
</dbReference>
<dbReference type="InterPro" id="IPR034113">
    <property type="entry name" value="SCP_GAPR1-like"/>
</dbReference>
<dbReference type="Pfam" id="PF00188">
    <property type="entry name" value="CAP"/>
    <property type="match status" value="1"/>
</dbReference>
<protein>
    <submittedName>
        <fullName evidence="3">Golgi-associated plant pathogenesis-related protein 1</fullName>
    </submittedName>
</protein>
<dbReference type="SUPFAM" id="SSF55797">
    <property type="entry name" value="PR-1-like"/>
    <property type="match status" value="1"/>
</dbReference>
<evidence type="ECO:0000313" key="4">
    <source>
        <dbReference type="Proteomes" id="UP000094527"/>
    </source>
</evidence>